<evidence type="ECO:0000256" key="1">
    <source>
        <dbReference type="ARBA" id="ARBA00004479"/>
    </source>
</evidence>
<accession>A0A8B6G5X5</accession>
<evidence type="ECO:0000256" key="11">
    <source>
        <dbReference type="ARBA" id="ARBA00023170"/>
    </source>
</evidence>
<keyword evidence="9 13" id="KW-1133">Transmembrane helix</keyword>
<reference evidence="15" key="1">
    <citation type="submission" date="2018-11" db="EMBL/GenBank/DDBJ databases">
        <authorList>
            <person name="Alioto T."/>
            <person name="Alioto T."/>
        </authorList>
    </citation>
    <scope>NUCLEOTIDE SEQUENCE</scope>
</reference>
<dbReference type="Gene3D" id="3.80.10.10">
    <property type="entry name" value="Ribonuclease Inhibitor"/>
    <property type="match status" value="1"/>
</dbReference>
<evidence type="ECO:0000256" key="10">
    <source>
        <dbReference type="ARBA" id="ARBA00023136"/>
    </source>
</evidence>
<name>A0A8B6G5X5_MYTGA</name>
<dbReference type="AlphaFoldDB" id="A0A8B6G5X5"/>
<comment type="caution">
    <text evidence="15">The sequence shown here is derived from an EMBL/GenBank/DDBJ whole genome shotgun (WGS) entry which is preliminary data.</text>
</comment>
<dbReference type="SUPFAM" id="SSF52200">
    <property type="entry name" value="Toll/Interleukin receptor TIR domain"/>
    <property type="match status" value="1"/>
</dbReference>
<keyword evidence="6" id="KW-0732">Signal</keyword>
<organism evidence="15 16">
    <name type="scientific">Mytilus galloprovincialis</name>
    <name type="common">Mediterranean mussel</name>
    <dbReference type="NCBI Taxonomy" id="29158"/>
    <lineage>
        <taxon>Eukaryota</taxon>
        <taxon>Metazoa</taxon>
        <taxon>Spiralia</taxon>
        <taxon>Lophotrochozoa</taxon>
        <taxon>Mollusca</taxon>
        <taxon>Bivalvia</taxon>
        <taxon>Autobranchia</taxon>
        <taxon>Pteriomorphia</taxon>
        <taxon>Mytilida</taxon>
        <taxon>Mytiloidea</taxon>
        <taxon>Mytilidae</taxon>
        <taxon>Mytilinae</taxon>
        <taxon>Mytilus</taxon>
    </lineage>
</organism>
<dbReference type="GO" id="GO:0038023">
    <property type="term" value="F:signaling receptor activity"/>
    <property type="evidence" value="ECO:0007669"/>
    <property type="project" value="TreeGrafter"/>
</dbReference>
<feature type="domain" description="TIR" evidence="14">
    <location>
        <begin position="161"/>
        <end position="302"/>
    </location>
</feature>
<dbReference type="InterPro" id="IPR032675">
    <property type="entry name" value="LRR_dom_sf"/>
</dbReference>
<keyword evidence="7" id="KW-0677">Repeat</keyword>
<evidence type="ECO:0000256" key="13">
    <source>
        <dbReference type="SAM" id="Phobius"/>
    </source>
</evidence>
<dbReference type="InterPro" id="IPR035897">
    <property type="entry name" value="Toll_tir_struct_dom_sf"/>
</dbReference>
<evidence type="ECO:0000256" key="4">
    <source>
        <dbReference type="ARBA" id="ARBA00022614"/>
    </source>
</evidence>
<dbReference type="SUPFAM" id="SSF52058">
    <property type="entry name" value="L domain-like"/>
    <property type="match status" value="1"/>
</dbReference>
<dbReference type="SMART" id="SM00255">
    <property type="entry name" value="TIR"/>
    <property type="match status" value="1"/>
</dbReference>
<comment type="similarity">
    <text evidence="2">Belongs to the Toll-like receptor family.</text>
</comment>
<keyword evidence="16" id="KW-1185">Reference proteome</keyword>
<evidence type="ECO:0000259" key="14">
    <source>
        <dbReference type="PROSITE" id="PS50104"/>
    </source>
</evidence>
<gene>
    <name evidence="15" type="ORF">MGAL_10B005999</name>
</gene>
<dbReference type="PANTHER" id="PTHR24365:SF530">
    <property type="entry name" value="MSTPROX-RELATED"/>
    <property type="match status" value="1"/>
</dbReference>
<evidence type="ECO:0000256" key="7">
    <source>
        <dbReference type="ARBA" id="ARBA00022737"/>
    </source>
</evidence>
<evidence type="ECO:0000313" key="15">
    <source>
        <dbReference type="EMBL" id="VDI59219.1"/>
    </source>
</evidence>
<evidence type="ECO:0000256" key="8">
    <source>
        <dbReference type="ARBA" id="ARBA00022859"/>
    </source>
</evidence>
<keyword evidence="3" id="KW-0399">Innate immunity</keyword>
<dbReference type="GO" id="GO:0045087">
    <property type="term" value="P:innate immune response"/>
    <property type="evidence" value="ECO:0007669"/>
    <property type="project" value="UniProtKB-KW"/>
</dbReference>
<feature type="transmembrane region" description="Helical" evidence="13">
    <location>
        <begin position="111"/>
        <end position="131"/>
    </location>
</feature>
<evidence type="ECO:0000313" key="16">
    <source>
        <dbReference type="Proteomes" id="UP000596742"/>
    </source>
</evidence>
<evidence type="ECO:0000256" key="2">
    <source>
        <dbReference type="ARBA" id="ARBA00009634"/>
    </source>
</evidence>
<protein>
    <recommendedName>
        <fullName evidence="14">TIR domain-containing protein</fullName>
    </recommendedName>
</protein>
<sequence>MLENVKFEIRHMTKLSNIDLSDNRISILEDSFAKQLDDLKKHVRNLTVDISGNPIYCTCESIDFIKWLTTTKVVLLNMFKQECSSMKMHLNDSLTVYDQLKKNCSSYTTTIVAVASWVVIFAVAIVGGLLYRYRWKIRYLYYIVKSKHQGYIKPMQDDNDYLYDAFISYADDDATFVHSKFLKHVEEEGDIICCVHKRDFTPGKEIATNITSAIHNSRKTVVIMSRNFLASNWCLFEFNMAKMESIYSRSNENIILLVFIEQLSSKDLPLNVLELVQSKSYIEYPNDEYGDVVFWEKVKETLSM</sequence>
<evidence type="ECO:0000256" key="5">
    <source>
        <dbReference type="ARBA" id="ARBA00022692"/>
    </source>
</evidence>
<evidence type="ECO:0000256" key="12">
    <source>
        <dbReference type="ARBA" id="ARBA00023180"/>
    </source>
</evidence>
<evidence type="ECO:0000256" key="6">
    <source>
        <dbReference type="ARBA" id="ARBA00022729"/>
    </source>
</evidence>
<dbReference type="PROSITE" id="PS50104">
    <property type="entry name" value="TIR"/>
    <property type="match status" value="1"/>
</dbReference>
<dbReference type="EMBL" id="UYJE01007934">
    <property type="protein sequence ID" value="VDI59219.1"/>
    <property type="molecule type" value="Genomic_DNA"/>
</dbReference>
<proteinExistence type="inferred from homology"/>
<comment type="subcellular location">
    <subcellularLocation>
        <location evidence="1">Membrane</location>
        <topology evidence="1">Single-pass type I membrane protein</topology>
    </subcellularLocation>
</comment>
<evidence type="ECO:0000256" key="3">
    <source>
        <dbReference type="ARBA" id="ARBA00022588"/>
    </source>
</evidence>
<dbReference type="GO" id="GO:0005886">
    <property type="term" value="C:plasma membrane"/>
    <property type="evidence" value="ECO:0007669"/>
    <property type="project" value="TreeGrafter"/>
</dbReference>
<dbReference type="FunFam" id="3.40.50.10140:FF:000001">
    <property type="entry name" value="Toll-like receptor 2"/>
    <property type="match status" value="1"/>
</dbReference>
<dbReference type="GO" id="GO:0007165">
    <property type="term" value="P:signal transduction"/>
    <property type="evidence" value="ECO:0007669"/>
    <property type="project" value="InterPro"/>
</dbReference>
<dbReference type="Proteomes" id="UP000596742">
    <property type="component" value="Unassembled WGS sequence"/>
</dbReference>
<dbReference type="PANTHER" id="PTHR24365">
    <property type="entry name" value="TOLL-LIKE RECEPTOR"/>
    <property type="match status" value="1"/>
</dbReference>
<keyword evidence="8" id="KW-0391">Immunity</keyword>
<dbReference type="InterPro" id="IPR000157">
    <property type="entry name" value="TIR_dom"/>
</dbReference>
<dbReference type="Gene3D" id="3.40.50.10140">
    <property type="entry name" value="Toll/interleukin-1 receptor homology (TIR) domain"/>
    <property type="match status" value="1"/>
</dbReference>
<dbReference type="Pfam" id="PF01582">
    <property type="entry name" value="TIR"/>
    <property type="match status" value="1"/>
</dbReference>
<dbReference type="PRINTS" id="PR01537">
    <property type="entry name" value="INTRLKN1R1F"/>
</dbReference>
<keyword evidence="10 13" id="KW-0472">Membrane</keyword>
<keyword evidence="11" id="KW-0675">Receptor</keyword>
<keyword evidence="4" id="KW-0433">Leucine-rich repeat</keyword>
<keyword evidence="12" id="KW-0325">Glycoprotein</keyword>
<dbReference type="OrthoDB" id="1526598at2759"/>
<evidence type="ECO:0000256" key="9">
    <source>
        <dbReference type="ARBA" id="ARBA00022989"/>
    </source>
</evidence>
<keyword evidence="5 13" id="KW-0812">Transmembrane</keyword>